<proteinExistence type="predicted"/>
<evidence type="ECO:0000313" key="3">
    <source>
        <dbReference type="Proteomes" id="UP000628463"/>
    </source>
</evidence>
<protein>
    <recommendedName>
        <fullName evidence="4">Prepilin type IV endopeptidase peptidase domain-containing protein</fullName>
    </recommendedName>
</protein>
<organism evidence="2 3">
    <name type="scientific">Lachnospira hominis</name>
    <name type="common">ex Liu et al. 2021</name>
    <dbReference type="NCBI Taxonomy" id="2763051"/>
    <lineage>
        <taxon>Bacteria</taxon>
        <taxon>Bacillati</taxon>
        <taxon>Bacillota</taxon>
        <taxon>Clostridia</taxon>
        <taxon>Lachnospirales</taxon>
        <taxon>Lachnospiraceae</taxon>
        <taxon>Lachnospira</taxon>
    </lineage>
</organism>
<feature type="transmembrane region" description="Helical" evidence="1">
    <location>
        <begin position="18"/>
        <end position="38"/>
    </location>
</feature>
<sequence length="137" mass="15014">MENILLCINMMVLSVQDIMYKSLNVIILVILTITAVIYTAFNFNFSLPEIIAGICFVGALFGVSITFKCIGIGDVIVTFIVILIKGTVFAVFSFTMATLLLGIVNFIRLVKKEISVKSEIPFVPYLGICAMVTALCM</sequence>
<dbReference type="Proteomes" id="UP000628463">
    <property type="component" value="Unassembled WGS sequence"/>
</dbReference>
<feature type="transmembrane region" description="Helical" evidence="1">
    <location>
        <begin position="50"/>
        <end position="73"/>
    </location>
</feature>
<name>A0ABR7G2Q5_9FIRM</name>
<keyword evidence="1" id="KW-0812">Transmembrane</keyword>
<keyword evidence="1" id="KW-1133">Transmembrane helix</keyword>
<evidence type="ECO:0000313" key="2">
    <source>
        <dbReference type="EMBL" id="MBC5681704.1"/>
    </source>
</evidence>
<keyword evidence="1" id="KW-0472">Membrane</keyword>
<gene>
    <name evidence="2" type="ORF">H8S01_12145</name>
</gene>
<evidence type="ECO:0000256" key="1">
    <source>
        <dbReference type="SAM" id="Phobius"/>
    </source>
</evidence>
<evidence type="ECO:0008006" key="4">
    <source>
        <dbReference type="Google" id="ProtNLM"/>
    </source>
</evidence>
<keyword evidence="3" id="KW-1185">Reference proteome</keyword>
<feature type="transmembrane region" description="Helical" evidence="1">
    <location>
        <begin position="79"/>
        <end position="107"/>
    </location>
</feature>
<comment type="caution">
    <text evidence="2">The sequence shown here is derived from an EMBL/GenBank/DDBJ whole genome shotgun (WGS) entry which is preliminary data.</text>
</comment>
<dbReference type="RefSeq" id="WP_186837344.1">
    <property type="nucleotide sequence ID" value="NZ_JACOPD010000010.1"/>
</dbReference>
<accession>A0ABR7G2Q5</accession>
<reference evidence="2 3" key="1">
    <citation type="submission" date="2020-08" db="EMBL/GenBank/DDBJ databases">
        <title>Genome public.</title>
        <authorList>
            <person name="Liu C."/>
            <person name="Sun Q."/>
        </authorList>
    </citation>
    <scope>NUCLEOTIDE SEQUENCE [LARGE SCALE GENOMIC DNA]</scope>
    <source>
        <strain evidence="2 3">NSJ-43</strain>
    </source>
</reference>
<dbReference type="EMBL" id="JACOPD010000010">
    <property type="protein sequence ID" value="MBC5681704.1"/>
    <property type="molecule type" value="Genomic_DNA"/>
</dbReference>